<comment type="caution">
    <text evidence="12">The sequence shown here is derived from an EMBL/GenBank/DDBJ whole genome shotgun (WGS) entry which is preliminary data.</text>
</comment>
<dbReference type="InterPro" id="IPR003593">
    <property type="entry name" value="AAA+_ATPase"/>
</dbReference>
<dbReference type="PROSITE" id="PS50929">
    <property type="entry name" value="ABC_TM1F"/>
    <property type="match status" value="1"/>
</dbReference>
<feature type="compositionally biased region" description="Polar residues" evidence="8">
    <location>
        <begin position="18"/>
        <end position="27"/>
    </location>
</feature>
<dbReference type="InterPro" id="IPR039421">
    <property type="entry name" value="Type_1_exporter"/>
</dbReference>
<feature type="transmembrane region" description="Helical" evidence="9">
    <location>
        <begin position="290"/>
        <end position="310"/>
    </location>
</feature>
<dbReference type="GO" id="GO:0005886">
    <property type="term" value="C:plasma membrane"/>
    <property type="evidence" value="ECO:0007669"/>
    <property type="project" value="UniProtKB-SubCell"/>
</dbReference>
<dbReference type="CDD" id="cd18584">
    <property type="entry name" value="ABC_6TM_AarD_CydD"/>
    <property type="match status" value="1"/>
</dbReference>
<keyword evidence="6 9" id="KW-1133">Transmembrane helix</keyword>
<dbReference type="InterPro" id="IPR003439">
    <property type="entry name" value="ABC_transporter-like_ATP-bd"/>
</dbReference>
<dbReference type="GO" id="GO:0042883">
    <property type="term" value="P:cysteine transport"/>
    <property type="evidence" value="ECO:0007669"/>
    <property type="project" value="InterPro"/>
</dbReference>
<dbReference type="AlphaFoldDB" id="A0A2W5S2J2"/>
<keyword evidence="4" id="KW-0547">Nucleotide-binding</keyword>
<feature type="domain" description="ABC transmembrane type-1" evidence="11">
    <location>
        <begin position="36"/>
        <end position="325"/>
    </location>
</feature>
<evidence type="ECO:0000256" key="7">
    <source>
        <dbReference type="ARBA" id="ARBA00023136"/>
    </source>
</evidence>
<dbReference type="InterPro" id="IPR017871">
    <property type="entry name" value="ABC_transporter-like_CS"/>
</dbReference>
<dbReference type="InterPro" id="IPR036640">
    <property type="entry name" value="ABC1_TM_sf"/>
</dbReference>
<feature type="domain" description="ABC transporter" evidence="10">
    <location>
        <begin position="363"/>
        <end position="578"/>
    </location>
</feature>
<dbReference type="Pfam" id="PF00005">
    <property type="entry name" value="ABC_tran"/>
    <property type="match status" value="1"/>
</dbReference>
<dbReference type="CDD" id="cd03228">
    <property type="entry name" value="ABCC_MRP_Like"/>
    <property type="match status" value="1"/>
</dbReference>
<dbReference type="GO" id="GO:0140359">
    <property type="term" value="F:ABC-type transporter activity"/>
    <property type="evidence" value="ECO:0007669"/>
    <property type="project" value="InterPro"/>
</dbReference>
<organism evidence="12 13">
    <name type="scientific">Variovorax paradoxus</name>
    <dbReference type="NCBI Taxonomy" id="34073"/>
    <lineage>
        <taxon>Bacteria</taxon>
        <taxon>Pseudomonadati</taxon>
        <taxon>Pseudomonadota</taxon>
        <taxon>Betaproteobacteria</taxon>
        <taxon>Burkholderiales</taxon>
        <taxon>Comamonadaceae</taxon>
        <taxon>Variovorax</taxon>
    </lineage>
</organism>
<evidence type="ECO:0000256" key="1">
    <source>
        <dbReference type="ARBA" id="ARBA00004651"/>
    </source>
</evidence>
<feature type="region of interest" description="Disordered" evidence="8">
    <location>
        <begin position="1"/>
        <end position="32"/>
    </location>
</feature>
<feature type="transmembrane region" description="Helical" evidence="9">
    <location>
        <begin position="39"/>
        <end position="59"/>
    </location>
</feature>
<evidence type="ECO:0000256" key="5">
    <source>
        <dbReference type="ARBA" id="ARBA00022840"/>
    </source>
</evidence>
<feature type="transmembrane region" description="Helical" evidence="9">
    <location>
        <begin position="254"/>
        <end position="278"/>
    </location>
</feature>
<feature type="transmembrane region" description="Helical" evidence="9">
    <location>
        <begin position="71"/>
        <end position="88"/>
    </location>
</feature>
<dbReference type="Gene3D" id="1.20.1560.10">
    <property type="entry name" value="ABC transporter type 1, transmembrane domain"/>
    <property type="match status" value="1"/>
</dbReference>
<dbReference type="GO" id="GO:0034040">
    <property type="term" value="F:ATPase-coupled lipid transmembrane transporter activity"/>
    <property type="evidence" value="ECO:0007669"/>
    <property type="project" value="TreeGrafter"/>
</dbReference>
<dbReference type="InterPro" id="IPR011527">
    <property type="entry name" value="ABC1_TM_dom"/>
</dbReference>
<comment type="subcellular location">
    <subcellularLocation>
        <location evidence="1">Cell membrane</location>
        <topology evidence="1">Multi-pass membrane protein</topology>
    </subcellularLocation>
</comment>
<keyword evidence="3 9" id="KW-0812">Transmembrane</keyword>
<evidence type="ECO:0000256" key="2">
    <source>
        <dbReference type="ARBA" id="ARBA00022475"/>
    </source>
</evidence>
<dbReference type="GO" id="GO:0016887">
    <property type="term" value="F:ATP hydrolysis activity"/>
    <property type="evidence" value="ECO:0007669"/>
    <property type="project" value="InterPro"/>
</dbReference>
<dbReference type="Proteomes" id="UP000249135">
    <property type="component" value="Unassembled WGS sequence"/>
</dbReference>
<evidence type="ECO:0000256" key="9">
    <source>
        <dbReference type="SAM" id="Phobius"/>
    </source>
</evidence>
<reference evidence="12 13" key="1">
    <citation type="submission" date="2017-08" db="EMBL/GenBank/DDBJ databases">
        <title>Infants hospitalized years apart are colonized by the same room-sourced microbial strains.</title>
        <authorList>
            <person name="Brooks B."/>
            <person name="Olm M.R."/>
            <person name="Firek B.A."/>
            <person name="Baker R."/>
            <person name="Thomas B.C."/>
            <person name="Morowitz M.J."/>
            <person name="Banfield J.F."/>
        </authorList>
    </citation>
    <scope>NUCLEOTIDE SEQUENCE [LARGE SCALE GENOMIC DNA]</scope>
    <source>
        <strain evidence="12">S2_005_003_R2_41</strain>
    </source>
</reference>
<evidence type="ECO:0000256" key="3">
    <source>
        <dbReference type="ARBA" id="ARBA00022692"/>
    </source>
</evidence>
<dbReference type="EMBL" id="QFPP01000300">
    <property type="protein sequence ID" value="PZQ69360.1"/>
    <property type="molecule type" value="Genomic_DNA"/>
</dbReference>
<proteinExistence type="predicted"/>
<dbReference type="SMART" id="SM00382">
    <property type="entry name" value="AAA"/>
    <property type="match status" value="1"/>
</dbReference>
<evidence type="ECO:0000313" key="12">
    <source>
        <dbReference type="EMBL" id="PZQ69360.1"/>
    </source>
</evidence>
<dbReference type="Pfam" id="PF00664">
    <property type="entry name" value="ABC_membrane"/>
    <property type="match status" value="1"/>
</dbReference>
<dbReference type="InterPro" id="IPR014216">
    <property type="entry name" value="ABC_transptr_CydD"/>
</dbReference>
<evidence type="ECO:0000313" key="13">
    <source>
        <dbReference type="Proteomes" id="UP000249135"/>
    </source>
</evidence>
<feature type="transmembrane region" description="Helical" evidence="9">
    <location>
        <begin position="176"/>
        <end position="196"/>
    </location>
</feature>
<gene>
    <name evidence="12" type="primary">cydD</name>
    <name evidence="12" type="ORF">DI563_19690</name>
</gene>
<protein>
    <submittedName>
        <fullName evidence="12">Thiol reductant ABC exporter subunit CydD</fullName>
    </submittedName>
</protein>
<dbReference type="PROSITE" id="PS50893">
    <property type="entry name" value="ABC_TRANSPORTER_2"/>
    <property type="match status" value="1"/>
</dbReference>
<evidence type="ECO:0000256" key="6">
    <source>
        <dbReference type="ARBA" id="ARBA00022989"/>
    </source>
</evidence>
<dbReference type="PANTHER" id="PTHR24221:SF261">
    <property type="entry name" value="GLUTATHIONE_L-CYSTEINE TRANSPORT SYSTEM ATP-BINDING_PERMEASE PROTEIN CYDD"/>
    <property type="match status" value="1"/>
</dbReference>
<evidence type="ECO:0000256" key="8">
    <source>
        <dbReference type="SAM" id="MobiDB-lite"/>
    </source>
</evidence>
<dbReference type="InterPro" id="IPR027417">
    <property type="entry name" value="P-loop_NTPase"/>
</dbReference>
<keyword evidence="2" id="KW-1003">Cell membrane</keyword>
<evidence type="ECO:0000259" key="10">
    <source>
        <dbReference type="PROSITE" id="PS50893"/>
    </source>
</evidence>
<sequence length="578" mass="59873">MIVENSVITENPRKSSVHDASSLSAQRSAPRRRPDAGSLAQLLAAGLWLPQAGLIAWAVQRLADGGGWRAVWVPAAGVLALGLLRAAGEAWGLRRVFGSARAELSAWRAQATAALASRSPVDRARPASGAAASVIAEQAEAVLPWLARYQPVRLRVTVMPVVIVLAVAWFSWAAALVLLVAAPLIPLFMAIVGWRAQAASEAQMVRLGQMNGFLLDRLRGLVTLRALGAVDATAVRLRDAAEGLRQRTMAVLRIAFLSSAVLELFSALGVAMVAVYIGFHLLGHLGFGTWGAPLTLGQGLFVLLLAPAFFEPLRDLAAVWHDRAAGEAAIGALERLAAQGRPLPDAPADAVPRPGHATGALAVAVRGLHFAHHAGEAPVFEGFDLGVHAGEHVALMGASGSGKTALLALLAGLATPDAGEIRLGDQVLDAGSAAALRARIGWMGQRPHVFAGSVAANVALGRAALSTARVEDAMRFAALDAVAQARPVTQLGEGGAGLSGGEAVRLALARLAVHPDAGLLLADEPTAHLDAETAARVVEALLALARGRTLIVATHDPHVAARMHRVVTLGADPLKEAA</sequence>
<dbReference type="PROSITE" id="PS00211">
    <property type="entry name" value="ABC_TRANSPORTER_1"/>
    <property type="match status" value="1"/>
</dbReference>
<dbReference type="SUPFAM" id="SSF90123">
    <property type="entry name" value="ABC transporter transmembrane region"/>
    <property type="match status" value="1"/>
</dbReference>
<evidence type="ECO:0000256" key="4">
    <source>
        <dbReference type="ARBA" id="ARBA00022741"/>
    </source>
</evidence>
<dbReference type="PANTHER" id="PTHR24221">
    <property type="entry name" value="ATP-BINDING CASSETTE SUB-FAMILY B"/>
    <property type="match status" value="1"/>
</dbReference>
<evidence type="ECO:0000259" key="11">
    <source>
        <dbReference type="PROSITE" id="PS50929"/>
    </source>
</evidence>
<dbReference type="SUPFAM" id="SSF52540">
    <property type="entry name" value="P-loop containing nucleoside triphosphate hydrolases"/>
    <property type="match status" value="1"/>
</dbReference>
<dbReference type="NCBIfam" id="TIGR02857">
    <property type="entry name" value="CydD"/>
    <property type="match status" value="1"/>
</dbReference>
<name>A0A2W5S2J2_VARPD</name>
<keyword evidence="5" id="KW-0067">ATP-binding</keyword>
<feature type="transmembrane region" description="Helical" evidence="9">
    <location>
        <begin position="152"/>
        <end position="170"/>
    </location>
</feature>
<dbReference type="Gene3D" id="3.40.50.300">
    <property type="entry name" value="P-loop containing nucleotide triphosphate hydrolases"/>
    <property type="match status" value="1"/>
</dbReference>
<keyword evidence="7 9" id="KW-0472">Membrane</keyword>
<dbReference type="GO" id="GO:0005524">
    <property type="term" value="F:ATP binding"/>
    <property type="evidence" value="ECO:0007669"/>
    <property type="project" value="UniProtKB-KW"/>
</dbReference>
<accession>A0A2W5S2J2</accession>